<evidence type="ECO:0000313" key="3">
    <source>
        <dbReference type="Proteomes" id="UP000746918"/>
    </source>
</evidence>
<gene>
    <name evidence="2" type="ORF">K3248_08245</name>
</gene>
<name>A0ABS7I6N4_9HYPH</name>
<dbReference type="Gene3D" id="6.10.250.2030">
    <property type="match status" value="1"/>
</dbReference>
<feature type="domain" description="Trimeric autotransporter adhesin YadA-like stalk" evidence="1">
    <location>
        <begin position="2"/>
        <end position="35"/>
    </location>
</feature>
<dbReference type="Gene3D" id="1.20.5.170">
    <property type="match status" value="1"/>
</dbReference>
<comment type="caution">
    <text evidence="2">The sequence shown here is derived from an EMBL/GenBank/DDBJ whole genome shotgun (WGS) entry which is preliminary data.</text>
</comment>
<dbReference type="EMBL" id="JAIFRO010000013">
    <property type="protein sequence ID" value="MBX4336573.1"/>
    <property type="molecule type" value="Genomic_DNA"/>
</dbReference>
<dbReference type="RefSeq" id="WP_220717873.1">
    <property type="nucleotide sequence ID" value="NZ_JAIFRO010000013.1"/>
</dbReference>
<reference evidence="2 3" key="1">
    <citation type="submission" date="2021-08" db="EMBL/GenBank/DDBJ databases">
        <title>Bartonella raoulti 094 sp. nov.</title>
        <authorList>
            <person name="Zgheib R."/>
            <person name="Hammoud A."/>
        </authorList>
    </citation>
    <scope>NUCLEOTIDE SEQUENCE [LARGE SCALE GENOMIC DNA]</scope>
    <source>
        <strain evidence="2 3">094</strain>
    </source>
</reference>
<feature type="domain" description="Trimeric autotransporter adhesin YadA-like stalk" evidence="1">
    <location>
        <begin position="130"/>
        <end position="158"/>
    </location>
</feature>
<accession>A0ABS7I6N4</accession>
<keyword evidence="3" id="KW-1185">Reference proteome</keyword>
<dbReference type="InterPro" id="IPR008635">
    <property type="entry name" value="Coiled_stalk_dom"/>
</dbReference>
<evidence type="ECO:0000313" key="2">
    <source>
        <dbReference type="EMBL" id="MBX4336573.1"/>
    </source>
</evidence>
<evidence type="ECO:0000259" key="1">
    <source>
        <dbReference type="Pfam" id="PF05662"/>
    </source>
</evidence>
<sequence length="271" mass="29483">MDGTISQDSTDAITGKQLYSLGDNVAQYFGGGAKYENGQWVDPSFKVKTVNSDGNTEDQTYQNVAAAFEGVGTSITNVQNKFTTEITNQINRLQSDDSAVVHYDKKGEGETDYTSVTLGKGKDYKPVGLHNVADGIISDKSHDAINGGQIYKIGEDIAKFLGGGVAFNNGAFTQPTYKLSNVDADGKITDNTFNDVGSAFTGLDENIKNVNNRIKEVSEGVAQDSLNWNEKEKAFIAQHGKKKPIAKLNSLQPGILQKTRWKRLMVPNFIL</sequence>
<dbReference type="Proteomes" id="UP000746918">
    <property type="component" value="Unassembled WGS sequence"/>
</dbReference>
<dbReference type="Pfam" id="PF05662">
    <property type="entry name" value="YadA_stalk"/>
    <property type="match status" value="2"/>
</dbReference>
<protein>
    <recommendedName>
        <fullName evidence="1">Trimeric autotransporter adhesin YadA-like stalk domain-containing protein</fullName>
    </recommendedName>
</protein>
<organism evidence="2 3">
    <name type="scientific">Bartonella raoultii</name>
    <dbReference type="NCBI Taxonomy" id="1457020"/>
    <lineage>
        <taxon>Bacteria</taxon>
        <taxon>Pseudomonadati</taxon>
        <taxon>Pseudomonadota</taxon>
        <taxon>Alphaproteobacteria</taxon>
        <taxon>Hyphomicrobiales</taxon>
        <taxon>Bartonellaceae</taxon>
        <taxon>Bartonella</taxon>
    </lineage>
</organism>
<proteinExistence type="predicted"/>